<proteinExistence type="predicted"/>
<gene>
    <name evidence="2" type="ORF">Taro_018439</name>
</gene>
<organism evidence="2 3">
    <name type="scientific">Colocasia esculenta</name>
    <name type="common">Wild taro</name>
    <name type="synonym">Arum esculentum</name>
    <dbReference type="NCBI Taxonomy" id="4460"/>
    <lineage>
        <taxon>Eukaryota</taxon>
        <taxon>Viridiplantae</taxon>
        <taxon>Streptophyta</taxon>
        <taxon>Embryophyta</taxon>
        <taxon>Tracheophyta</taxon>
        <taxon>Spermatophyta</taxon>
        <taxon>Magnoliopsida</taxon>
        <taxon>Liliopsida</taxon>
        <taxon>Araceae</taxon>
        <taxon>Aroideae</taxon>
        <taxon>Colocasieae</taxon>
        <taxon>Colocasia</taxon>
    </lineage>
</organism>
<dbReference type="EMBL" id="NMUH01000858">
    <property type="protein sequence ID" value="MQL85907.1"/>
    <property type="molecule type" value="Genomic_DNA"/>
</dbReference>
<evidence type="ECO:0000256" key="1">
    <source>
        <dbReference type="SAM" id="MobiDB-lite"/>
    </source>
</evidence>
<evidence type="ECO:0000313" key="2">
    <source>
        <dbReference type="EMBL" id="MQL85907.1"/>
    </source>
</evidence>
<accession>A0A843UTV4</accession>
<protein>
    <submittedName>
        <fullName evidence="2">Uncharacterized protein</fullName>
    </submittedName>
</protein>
<evidence type="ECO:0000313" key="3">
    <source>
        <dbReference type="Proteomes" id="UP000652761"/>
    </source>
</evidence>
<comment type="caution">
    <text evidence="2">The sequence shown here is derived from an EMBL/GenBank/DDBJ whole genome shotgun (WGS) entry which is preliminary data.</text>
</comment>
<reference evidence="2" key="1">
    <citation type="submission" date="2017-07" db="EMBL/GenBank/DDBJ databases">
        <title>Taro Niue Genome Assembly and Annotation.</title>
        <authorList>
            <person name="Atibalentja N."/>
            <person name="Keating K."/>
            <person name="Fields C.J."/>
        </authorList>
    </citation>
    <scope>NUCLEOTIDE SEQUENCE</scope>
    <source>
        <strain evidence="2">Niue_2</strain>
        <tissue evidence="2">Leaf</tissue>
    </source>
</reference>
<feature type="compositionally biased region" description="Polar residues" evidence="1">
    <location>
        <begin position="186"/>
        <end position="195"/>
    </location>
</feature>
<keyword evidence="3" id="KW-1185">Reference proteome</keyword>
<feature type="region of interest" description="Disordered" evidence="1">
    <location>
        <begin position="185"/>
        <end position="217"/>
    </location>
</feature>
<sequence>MVEKPSFRTPKLRFQSTISPFPRPSSSSVSFDYTNHWRGSHMKSTCHGDRKLCSTRCENSSPGIGIAYVTAIQNRHFETVDRASFLGIPFRGRNSTAERNRHFDPVGSRSHSEIYGPAPKFHSGSVVAGCRCDAYKHPFAQTGITFRSSTISRFPRFSGISTSLDCANRWWDSHMESACHGDRKLCSSQHENSSPGRKFSFARRSEPPARPQFGIGTSTRSAEGRIWRFPLRCPNFSSGAWLRAADAITYGHPFAQTSITFRSVIRIAYKTAIRNRHSEALVAPFLC</sequence>
<name>A0A843UTV4_COLES</name>
<dbReference type="Proteomes" id="UP000652761">
    <property type="component" value="Unassembled WGS sequence"/>
</dbReference>
<dbReference type="AlphaFoldDB" id="A0A843UTV4"/>